<organism evidence="3 4">
    <name type="scientific">Candidatus Berkelbacteria bacterium Licking1014_85</name>
    <dbReference type="NCBI Taxonomy" id="2017148"/>
    <lineage>
        <taxon>Bacteria</taxon>
        <taxon>Candidatus Berkelbacteria</taxon>
    </lineage>
</organism>
<proteinExistence type="predicted"/>
<comment type="caution">
    <text evidence="3">The sequence shown here is derived from an EMBL/GenBank/DDBJ whole genome shotgun (WGS) entry which is preliminary data.</text>
</comment>
<feature type="transmembrane region" description="Helical" evidence="1">
    <location>
        <begin position="157"/>
        <end position="174"/>
    </location>
</feature>
<feature type="domain" description="Phosphatidic acid phosphatase type 2/haloperoxidase" evidence="2">
    <location>
        <begin position="60"/>
        <end position="172"/>
    </location>
</feature>
<evidence type="ECO:0000313" key="4">
    <source>
        <dbReference type="Proteomes" id="UP000315589"/>
    </source>
</evidence>
<evidence type="ECO:0000259" key="2">
    <source>
        <dbReference type="SMART" id="SM00014"/>
    </source>
</evidence>
<dbReference type="InterPro" id="IPR036938">
    <property type="entry name" value="PAP2/HPO_sf"/>
</dbReference>
<dbReference type="EMBL" id="VMGI01000021">
    <property type="protein sequence ID" value="TSC93581.1"/>
    <property type="molecule type" value="Genomic_DNA"/>
</dbReference>
<evidence type="ECO:0000313" key="3">
    <source>
        <dbReference type="EMBL" id="TSC93581.1"/>
    </source>
</evidence>
<feature type="transmembrane region" description="Helical" evidence="1">
    <location>
        <begin position="36"/>
        <end position="54"/>
    </location>
</feature>
<keyword evidence="1" id="KW-1133">Transmembrane helix</keyword>
<dbReference type="Proteomes" id="UP000315589">
    <property type="component" value="Unassembled WGS sequence"/>
</dbReference>
<feature type="transmembrane region" description="Helical" evidence="1">
    <location>
        <begin position="61"/>
        <end position="84"/>
    </location>
</feature>
<protein>
    <submittedName>
        <fullName evidence="3">Phosphoesterase PA-phosphatase related protein</fullName>
    </submittedName>
</protein>
<keyword evidence="1" id="KW-0472">Membrane</keyword>
<dbReference type="AlphaFoldDB" id="A0A554LL32"/>
<reference evidence="3 4" key="1">
    <citation type="submission" date="2017-07" db="EMBL/GenBank/DDBJ databases">
        <title>Mechanisms for carbon and nitrogen cycling indicate functional differentiation within the Candidate Phyla Radiation.</title>
        <authorList>
            <person name="Danczak R.E."/>
            <person name="Johnston M.D."/>
            <person name="Kenah C."/>
            <person name="Slattery M."/>
            <person name="Wrighton K.C."/>
            <person name="Wilkins M.J."/>
        </authorList>
    </citation>
    <scope>NUCLEOTIDE SEQUENCE [LARGE SCALE GENOMIC DNA]</scope>
    <source>
        <strain evidence="3">Licking1014_85</strain>
    </source>
</reference>
<evidence type="ECO:0000256" key="1">
    <source>
        <dbReference type="SAM" id="Phobius"/>
    </source>
</evidence>
<dbReference type="PANTHER" id="PTHR14969:SF13">
    <property type="entry name" value="AT30094P"/>
    <property type="match status" value="1"/>
</dbReference>
<dbReference type="SUPFAM" id="SSF48317">
    <property type="entry name" value="Acid phosphatase/Vanadium-dependent haloperoxidase"/>
    <property type="match status" value="1"/>
</dbReference>
<dbReference type="SMART" id="SM00014">
    <property type="entry name" value="acidPPc"/>
    <property type="match status" value="1"/>
</dbReference>
<name>A0A554LL32_9BACT</name>
<feature type="transmembrane region" description="Helical" evidence="1">
    <location>
        <begin position="108"/>
        <end position="127"/>
    </location>
</feature>
<keyword evidence="1" id="KW-0812">Transmembrane</keyword>
<feature type="transmembrane region" description="Helical" evidence="1">
    <location>
        <begin position="134"/>
        <end position="151"/>
    </location>
</feature>
<sequence length="206" mass="24380">MKLMLSQISNFDHAVVEFFYASFGNGDWYSENIRLIAKYGIYFVPIFFVWLWIARKKYLNLLRAILSGVFSWQVLSTIIGDIWFRPRPFADALMGKKEFLFHRPDHSFPSDHAAFLAGICFSFYLFGEKKYAKIFLWFTLIISIIRVIVGVHYPTDIIAGWLVGLVGAYIVKMLDRYLFKFAYEPIVEIWKSFKKYILKFRNFKIN</sequence>
<dbReference type="Gene3D" id="1.20.144.10">
    <property type="entry name" value="Phosphatidic acid phosphatase type 2/haloperoxidase"/>
    <property type="match status" value="1"/>
</dbReference>
<dbReference type="Pfam" id="PF01569">
    <property type="entry name" value="PAP2"/>
    <property type="match status" value="1"/>
</dbReference>
<accession>A0A554LL32</accession>
<dbReference type="InterPro" id="IPR000326">
    <property type="entry name" value="PAP2/HPO"/>
</dbReference>
<dbReference type="PANTHER" id="PTHR14969">
    <property type="entry name" value="SPHINGOSINE-1-PHOSPHATE PHOSPHOHYDROLASE"/>
    <property type="match status" value="1"/>
</dbReference>
<gene>
    <name evidence="3" type="ORF">CEN91_203</name>
</gene>